<keyword evidence="2" id="KW-1133">Transmembrane helix</keyword>
<keyword evidence="5" id="KW-1185">Reference proteome</keyword>
<dbReference type="PANTHER" id="PTHR11533:SF274">
    <property type="entry name" value="AMINOPEPTIDASE"/>
    <property type="match status" value="1"/>
</dbReference>
<proteinExistence type="inferred from homology"/>
<dbReference type="GO" id="GO:0070006">
    <property type="term" value="F:metalloaminopeptidase activity"/>
    <property type="evidence" value="ECO:0007669"/>
    <property type="project" value="TreeGrafter"/>
</dbReference>
<organism evidence="4 5">
    <name type="scientific">Quercus lobata</name>
    <name type="common">Valley oak</name>
    <dbReference type="NCBI Taxonomy" id="97700"/>
    <lineage>
        <taxon>Eukaryota</taxon>
        <taxon>Viridiplantae</taxon>
        <taxon>Streptophyta</taxon>
        <taxon>Embryophyta</taxon>
        <taxon>Tracheophyta</taxon>
        <taxon>Spermatophyta</taxon>
        <taxon>Magnoliopsida</taxon>
        <taxon>eudicotyledons</taxon>
        <taxon>Gunneridae</taxon>
        <taxon>Pentapetalae</taxon>
        <taxon>rosids</taxon>
        <taxon>fabids</taxon>
        <taxon>Fagales</taxon>
        <taxon>Fagaceae</taxon>
        <taxon>Quercus</taxon>
    </lineage>
</organism>
<dbReference type="Gene3D" id="1.25.50.20">
    <property type="match status" value="1"/>
</dbReference>
<dbReference type="EMBL" id="LRBV02000005">
    <property type="status" value="NOT_ANNOTATED_CDS"/>
    <property type="molecule type" value="Genomic_DNA"/>
</dbReference>
<accession>A0A7N2LK71</accession>
<dbReference type="InParanoid" id="A0A7N2LK71"/>
<dbReference type="Gramene" id="QL05p009323:mrna">
    <property type="protein sequence ID" value="QL05p009323:mrna"/>
    <property type="gene ID" value="QL05p009323"/>
</dbReference>
<dbReference type="AlphaFoldDB" id="A0A7N2LK71"/>
<feature type="transmembrane region" description="Helical" evidence="2">
    <location>
        <begin position="171"/>
        <end position="189"/>
    </location>
</feature>
<evidence type="ECO:0000313" key="4">
    <source>
        <dbReference type="EnsemblPlants" id="QL05p009323:mrna"/>
    </source>
</evidence>
<evidence type="ECO:0000259" key="3">
    <source>
        <dbReference type="Pfam" id="PF11838"/>
    </source>
</evidence>
<sequence>MEIASDAIPAVVNELKQFFIDLLLFSAEKSGWESISGESHLNALLRGEFSLALATFGHNKTHKEAIQRFQAAFIVVMLNASTTDRNGIESLLKLYREADTVQEKELVLRCLASCPDPNILLEVLNFMLSDEVRDQDSIYVLFMISSEGREVAWRWLKENWDLIFAKYGAMLTYYCITKILPLYSLFLYIM</sequence>
<dbReference type="InterPro" id="IPR024571">
    <property type="entry name" value="ERAP1-like_C_dom"/>
</dbReference>
<dbReference type="GO" id="GO:0006508">
    <property type="term" value="P:proteolysis"/>
    <property type="evidence" value="ECO:0007669"/>
    <property type="project" value="TreeGrafter"/>
</dbReference>
<dbReference type="GO" id="GO:0042277">
    <property type="term" value="F:peptide binding"/>
    <property type="evidence" value="ECO:0007669"/>
    <property type="project" value="TreeGrafter"/>
</dbReference>
<dbReference type="Proteomes" id="UP000594261">
    <property type="component" value="Chromosome 5"/>
</dbReference>
<dbReference type="InterPro" id="IPR050344">
    <property type="entry name" value="Peptidase_M1_aminopeptidases"/>
</dbReference>
<name>A0A7N2LK71_QUELO</name>
<dbReference type="GO" id="GO:0005737">
    <property type="term" value="C:cytoplasm"/>
    <property type="evidence" value="ECO:0007669"/>
    <property type="project" value="TreeGrafter"/>
</dbReference>
<dbReference type="EnsemblPlants" id="QL05p009323:mrna">
    <property type="protein sequence ID" value="QL05p009323:mrna"/>
    <property type="gene ID" value="QL05p009323"/>
</dbReference>
<dbReference type="PANTHER" id="PTHR11533">
    <property type="entry name" value="PROTEASE M1 ZINC METALLOPROTEASE"/>
    <property type="match status" value="1"/>
</dbReference>
<comment type="similarity">
    <text evidence="1">Belongs to the peptidase M1 family.</text>
</comment>
<reference evidence="4" key="2">
    <citation type="submission" date="2021-01" db="UniProtKB">
        <authorList>
            <consortium name="EnsemblPlants"/>
        </authorList>
    </citation>
    <scope>IDENTIFICATION</scope>
</reference>
<dbReference type="GO" id="GO:0043171">
    <property type="term" value="P:peptide catabolic process"/>
    <property type="evidence" value="ECO:0007669"/>
    <property type="project" value="TreeGrafter"/>
</dbReference>
<dbReference type="GO" id="GO:0008270">
    <property type="term" value="F:zinc ion binding"/>
    <property type="evidence" value="ECO:0007669"/>
    <property type="project" value="TreeGrafter"/>
</dbReference>
<keyword evidence="2" id="KW-0812">Transmembrane</keyword>
<protein>
    <recommendedName>
        <fullName evidence="3">ERAP1-like C-terminal domain-containing protein</fullName>
    </recommendedName>
</protein>
<keyword evidence="2" id="KW-0472">Membrane</keyword>
<evidence type="ECO:0000313" key="5">
    <source>
        <dbReference type="Proteomes" id="UP000594261"/>
    </source>
</evidence>
<reference evidence="4 5" key="1">
    <citation type="journal article" date="2016" name="G3 (Bethesda)">
        <title>First Draft Assembly and Annotation of the Genome of a California Endemic Oak Quercus lobata Nee (Fagaceae).</title>
        <authorList>
            <person name="Sork V.L."/>
            <person name="Fitz-Gibbon S.T."/>
            <person name="Puiu D."/>
            <person name="Crepeau M."/>
            <person name="Gugger P.F."/>
            <person name="Sherman R."/>
            <person name="Stevens K."/>
            <person name="Langley C.H."/>
            <person name="Pellegrini M."/>
            <person name="Salzberg S.L."/>
        </authorList>
    </citation>
    <scope>NUCLEOTIDE SEQUENCE [LARGE SCALE GENOMIC DNA]</scope>
    <source>
        <strain evidence="4 5">cv. SW786</strain>
    </source>
</reference>
<evidence type="ECO:0000256" key="2">
    <source>
        <dbReference type="SAM" id="Phobius"/>
    </source>
</evidence>
<dbReference type="GO" id="GO:0016020">
    <property type="term" value="C:membrane"/>
    <property type="evidence" value="ECO:0007669"/>
    <property type="project" value="TreeGrafter"/>
</dbReference>
<evidence type="ECO:0000256" key="1">
    <source>
        <dbReference type="ARBA" id="ARBA00010136"/>
    </source>
</evidence>
<feature type="domain" description="ERAP1-like C-terminal" evidence="3">
    <location>
        <begin position="11"/>
        <end position="170"/>
    </location>
</feature>
<dbReference type="GO" id="GO:0005615">
    <property type="term" value="C:extracellular space"/>
    <property type="evidence" value="ECO:0007669"/>
    <property type="project" value="TreeGrafter"/>
</dbReference>
<dbReference type="Pfam" id="PF11838">
    <property type="entry name" value="ERAP1_C"/>
    <property type="match status" value="1"/>
</dbReference>